<dbReference type="Pfam" id="PF03649">
    <property type="entry name" value="UPF0014"/>
    <property type="match status" value="1"/>
</dbReference>
<evidence type="ECO:0000313" key="6">
    <source>
        <dbReference type="EMBL" id="QHN39054.1"/>
    </source>
</evidence>
<evidence type="ECO:0000256" key="2">
    <source>
        <dbReference type="ARBA" id="ARBA00005268"/>
    </source>
</evidence>
<accession>A0A857LK24</accession>
<reference evidence="6" key="1">
    <citation type="journal article" date="2021" name="Nat. Microbiol.">
        <title>Cocultivation of an ultrasmall environmental parasitic bacterium with lytic ability against bacteria associated with wastewater foams.</title>
        <authorList>
            <person name="Batinovic S."/>
            <person name="Rose J.J.A."/>
            <person name="Ratcliffe J."/>
            <person name="Seviour R.J."/>
            <person name="Petrovski S."/>
        </authorList>
    </citation>
    <scope>NUCLEOTIDE SEQUENCE</scope>
    <source>
        <strain evidence="6">CON44</strain>
    </source>
</reference>
<dbReference type="GO" id="GO:0005886">
    <property type="term" value="C:plasma membrane"/>
    <property type="evidence" value="ECO:0007669"/>
    <property type="project" value="TreeGrafter"/>
</dbReference>
<sequence>MSDVSDAIIHIGPRLAVALVLLTALAAVVNHLSGSGMATATVRAVLRAILQLGVLALVVTVVIDVLWASILFVLVMAAVAACTSAGRVTGRPGVIRPETMHAAVLCLIPVGAPTLVIVALLVATGVLPMTGLAIIPTAGIMFGAAMNTTSLAGKHCLDSLAERHGEVEAAMSLGFLIREARLEICRPAAATALIPALDQTRSVGLVTIPGSFVGMVLGGASPAAAAAMQLFVLIALLAVSAIASALTAEFVARGLLARAVVAA</sequence>
<evidence type="ECO:0000256" key="5">
    <source>
        <dbReference type="ARBA" id="ARBA00023136"/>
    </source>
</evidence>
<organism evidence="6">
    <name type="scientific">Gordonia amarae</name>
    <dbReference type="NCBI Taxonomy" id="36821"/>
    <lineage>
        <taxon>Bacteria</taxon>
        <taxon>Bacillati</taxon>
        <taxon>Actinomycetota</taxon>
        <taxon>Actinomycetes</taxon>
        <taxon>Mycobacteriales</taxon>
        <taxon>Gordoniaceae</taxon>
        <taxon>Gordonia</taxon>
    </lineage>
</organism>
<dbReference type="AlphaFoldDB" id="A0A857LK24"/>
<name>A0A857LK24_9ACTN</name>
<dbReference type="PANTHER" id="PTHR30028">
    <property type="entry name" value="UPF0014 INNER MEMBRANE PROTEIN YBBM-RELATED"/>
    <property type="match status" value="1"/>
</dbReference>
<proteinExistence type="inferred from homology"/>
<comment type="subcellular location">
    <subcellularLocation>
        <location evidence="1">Membrane</location>
        <topology evidence="1">Multi-pass membrane protein</topology>
    </subcellularLocation>
</comment>
<comment type="similarity">
    <text evidence="2">Belongs to the UPF0014 family.</text>
</comment>
<evidence type="ECO:0000256" key="1">
    <source>
        <dbReference type="ARBA" id="ARBA00004141"/>
    </source>
</evidence>
<dbReference type="RefSeq" id="WP_005185711.1">
    <property type="nucleotide sequence ID" value="NZ_CP045804.1"/>
</dbReference>
<keyword evidence="3" id="KW-0812">Transmembrane</keyword>
<evidence type="ECO:0000256" key="4">
    <source>
        <dbReference type="ARBA" id="ARBA00022989"/>
    </source>
</evidence>
<dbReference type="InterPro" id="IPR005226">
    <property type="entry name" value="UPF0014_fam"/>
</dbReference>
<gene>
    <name evidence="6" type="ORF">GII30_07580</name>
</gene>
<dbReference type="PANTHER" id="PTHR30028:SF0">
    <property type="entry name" value="PROTEIN ALUMINUM SENSITIVE 3"/>
    <property type="match status" value="1"/>
</dbReference>
<keyword evidence="5" id="KW-0472">Membrane</keyword>
<keyword evidence="4" id="KW-1133">Transmembrane helix</keyword>
<protein>
    <submittedName>
        <fullName evidence="6">ABC transporter permease</fullName>
    </submittedName>
</protein>
<evidence type="ECO:0000256" key="3">
    <source>
        <dbReference type="ARBA" id="ARBA00022692"/>
    </source>
</evidence>
<dbReference type="EMBL" id="CP045810">
    <property type="protein sequence ID" value="QHN39054.1"/>
    <property type="molecule type" value="Genomic_DNA"/>
</dbReference>